<evidence type="ECO:0000313" key="9">
    <source>
        <dbReference type="EMBL" id="CAA9517607.1"/>
    </source>
</evidence>
<dbReference type="EMBL" id="CADCVZ010000048">
    <property type="protein sequence ID" value="CAA9517607.1"/>
    <property type="molecule type" value="Genomic_DNA"/>
</dbReference>
<evidence type="ECO:0000256" key="2">
    <source>
        <dbReference type="ARBA" id="ARBA00006577"/>
    </source>
</evidence>
<keyword evidence="4 5" id="KW-0413">Isomerase</keyword>
<organism evidence="9">
    <name type="scientific">uncultured Sphingomonas sp</name>
    <dbReference type="NCBI Taxonomy" id="158754"/>
    <lineage>
        <taxon>Bacteria</taxon>
        <taxon>Pseudomonadati</taxon>
        <taxon>Pseudomonadota</taxon>
        <taxon>Alphaproteobacteria</taxon>
        <taxon>Sphingomonadales</taxon>
        <taxon>Sphingomonadaceae</taxon>
        <taxon>Sphingomonas</taxon>
        <taxon>environmental samples</taxon>
    </lineage>
</organism>
<evidence type="ECO:0000256" key="5">
    <source>
        <dbReference type="PROSITE-ProRule" id="PRU00277"/>
    </source>
</evidence>
<dbReference type="Pfam" id="PF00254">
    <property type="entry name" value="FKBP_C"/>
    <property type="match status" value="1"/>
</dbReference>
<keyword evidence="3 5" id="KW-0697">Rotamase</keyword>
<sequence>MTKLMIAALMMLFAGACATVPVVPTPPTTAPGPDFLVRNAAAKNVVTTPSGLQYFVIRSGPTTGLHPAGSDTVAFDYEGKLVTGETFDSSYQRGTPLTGPVDGFVPGFTEALKLMRPGDEWIVWIPPALGYGDRASGPIPADSVLRFRLALHSVTPSGGTAPTPSSR</sequence>
<dbReference type="InterPro" id="IPR046357">
    <property type="entry name" value="PPIase_dom_sf"/>
</dbReference>
<keyword evidence="7" id="KW-0732">Signal</keyword>
<dbReference type="InterPro" id="IPR000774">
    <property type="entry name" value="PPIase_FKBP_N"/>
</dbReference>
<evidence type="ECO:0000256" key="6">
    <source>
        <dbReference type="RuleBase" id="RU003915"/>
    </source>
</evidence>
<evidence type="ECO:0000256" key="3">
    <source>
        <dbReference type="ARBA" id="ARBA00023110"/>
    </source>
</evidence>
<dbReference type="PANTHER" id="PTHR43811:SF19">
    <property type="entry name" value="39 KDA FK506-BINDING NUCLEAR PROTEIN"/>
    <property type="match status" value="1"/>
</dbReference>
<dbReference type="EC" id="5.2.1.8" evidence="6"/>
<dbReference type="RefSeq" id="WP_294174007.1">
    <property type="nucleotide sequence ID" value="NZ_CADCVZ010000048.1"/>
</dbReference>
<dbReference type="Gene3D" id="3.10.50.40">
    <property type="match status" value="1"/>
</dbReference>
<dbReference type="InterPro" id="IPR001179">
    <property type="entry name" value="PPIase_FKBP_dom"/>
</dbReference>
<evidence type="ECO:0000256" key="7">
    <source>
        <dbReference type="SAM" id="SignalP"/>
    </source>
</evidence>
<accession>A0A6J4T9U2</accession>
<reference evidence="9" key="1">
    <citation type="submission" date="2020-02" db="EMBL/GenBank/DDBJ databases">
        <authorList>
            <person name="Meier V. D."/>
        </authorList>
    </citation>
    <scope>NUCLEOTIDE SEQUENCE</scope>
    <source>
        <strain evidence="9">AVDCRST_MAG09</strain>
    </source>
</reference>
<dbReference type="AlphaFoldDB" id="A0A6J4T9U2"/>
<protein>
    <recommendedName>
        <fullName evidence="6">Peptidyl-prolyl cis-trans isomerase</fullName>
        <ecNumber evidence="6">5.2.1.8</ecNumber>
    </recommendedName>
</protein>
<dbReference type="PROSITE" id="PS51257">
    <property type="entry name" value="PROKAR_LIPOPROTEIN"/>
    <property type="match status" value="1"/>
</dbReference>
<evidence type="ECO:0000259" key="8">
    <source>
        <dbReference type="PROSITE" id="PS50059"/>
    </source>
</evidence>
<name>A0A6J4T9U2_9SPHN</name>
<proteinExistence type="inferred from homology"/>
<evidence type="ECO:0000256" key="1">
    <source>
        <dbReference type="ARBA" id="ARBA00000971"/>
    </source>
</evidence>
<feature type="chain" id="PRO_5026990938" description="Peptidyl-prolyl cis-trans isomerase" evidence="7">
    <location>
        <begin position="19"/>
        <end position="167"/>
    </location>
</feature>
<dbReference type="SUPFAM" id="SSF54534">
    <property type="entry name" value="FKBP-like"/>
    <property type="match status" value="1"/>
</dbReference>
<comment type="similarity">
    <text evidence="2 6">Belongs to the FKBP-type PPIase family.</text>
</comment>
<dbReference type="PROSITE" id="PS50059">
    <property type="entry name" value="FKBP_PPIASE"/>
    <property type="match status" value="1"/>
</dbReference>
<gene>
    <name evidence="9" type="ORF">AVDCRST_MAG09-1799</name>
</gene>
<dbReference type="Pfam" id="PF01346">
    <property type="entry name" value="FKBP_N"/>
    <property type="match status" value="1"/>
</dbReference>
<feature type="domain" description="PPIase FKBP-type" evidence="8">
    <location>
        <begin position="70"/>
        <end position="155"/>
    </location>
</feature>
<dbReference type="GO" id="GO:0003755">
    <property type="term" value="F:peptidyl-prolyl cis-trans isomerase activity"/>
    <property type="evidence" value="ECO:0007669"/>
    <property type="project" value="UniProtKB-UniRule"/>
</dbReference>
<feature type="signal peptide" evidence="7">
    <location>
        <begin position="1"/>
        <end position="18"/>
    </location>
</feature>
<comment type="catalytic activity">
    <reaction evidence="1 5 6">
        <text>[protein]-peptidylproline (omega=180) = [protein]-peptidylproline (omega=0)</text>
        <dbReference type="Rhea" id="RHEA:16237"/>
        <dbReference type="Rhea" id="RHEA-COMP:10747"/>
        <dbReference type="Rhea" id="RHEA-COMP:10748"/>
        <dbReference type="ChEBI" id="CHEBI:83833"/>
        <dbReference type="ChEBI" id="CHEBI:83834"/>
        <dbReference type="EC" id="5.2.1.8"/>
    </reaction>
</comment>
<dbReference type="PANTHER" id="PTHR43811">
    <property type="entry name" value="FKBP-TYPE PEPTIDYL-PROLYL CIS-TRANS ISOMERASE FKPA"/>
    <property type="match status" value="1"/>
</dbReference>
<evidence type="ECO:0000256" key="4">
    <source>
        <dbReference type="ARBA" id="ARBA00023235"/>
    </source>
</evidence>